<accession>A0ABX1VG34</accession>
<evidence type="ECO:0000256" key="3">
    <source>
        <dbReference type="SAM" id="MobiDB-lite"/>
    </source>
</evidence>
<dbReference type="Gene3D" id="3.30.300.30">
    <property type="match status" value="1"/>
</dbReference>
<dbReference type="PANTHER" id="PTHR30046:SF0">
    <property type="entry name" value="FLAGELLAR M-RING PROTEIN"/>
    <property type="match status" value="1"/>
</dbReference>
<feature type="region of interest" description="Disordered" evidence="3">
    <location>
        <begin position="276"/>
        <end position="356"/>
    </location>
</feature>
<feature type="region of interest" description="Disordered" evidence="3">
    <location>
        <begin position="479"/>
        <end position="516"/>
    </location>
</feature>
<dbReference type="PANTHER" id="PTHR30046">
    <property type="entry name" value="FLAGELLAR M-RING PROTEIN"/>
    <property type="match status" value="1"/>
</dbReference>
<feature type="domain" description="Flagellar M-ring N-terminal" evidence="4">
    <location>
        <begin position="79"/>
        <end position="218"/>
    </location>
</feature>
<keyword evidence="6" id="KW-1185">Reference proteome</keyword>
<dbReference type="InterPro" id="IPR006182">
    <property type="entry name" value="FliF_N_dom"/>
</dbReference>
<sequence>MNSLSDSYEKAKAFVLDLPPSGRWTLIGVPLALMAGFALLMTGGVGSSDEAPVSWGKVFASNELRSAEQALIEAGLTDFRTHGQRIFVPAAEVDTYNAALMVDGHLPGDSLSEFERQFDKAGIFTSREQLAELRNIALRKEVRKTLVAVKDIEAADVLWSVKETGEWPRREKKTAATVSLMPKRSGGLSAERVASIRSAVAGMVPDLAEEDITVLDQSTGKAHAFQADGPLDDRTQQALAAHTRRYRDTISQALAYIPGALVNVSVDLDAIRREVERSQSVDNKQTVTVEVAESGRTRTSNQTRPQGEPGVASNQPASVTAPAGPLTQTQDEQTDSSLRVVPSWTTTERERRDPMPEAVRVAVSIPESYHEAIAAGRGLAPGEDDASKAAYVQAVDAIRLAEEEKVRERVTTLLPANSPQTAVHVTTVTPIEPNVPVVAVPWTNVLGDLASRWGSTAALCAVAIAGLFVLRRGMKLPEPAPPVELPRSADRPGIAGRIGPGGVAEEDDEEPQTPRDRVAALAAKDPEAVAAVVGSWLRDAA</sequence>
<dbReference type="RefSeq" id="WP_171188570.1">
    <property type="nucleotide sequence ID" value="NZ_WTPX01000113.1"/>
</dbReference>
<evidence type="ECO:0000256" key="2">
    <source>
        <dbReference type="ARBA" id="ARBA00023136"/>
    </source>
</evidence>
<dbReference type="Pfam" id="PF01514">
    <property type="entry name" value="YscJ_FliF"/>
    <property type="match status" value="1"/>
</dbReference>
<protein>
    <recommendedName>
        <fullName evidence="4">Flagellar M-ring N-terminal domain-containing protein</fullName>
    </recommendedName>
</protein>
<evidence type="ECO:0000259" key="4">
    <source>
        <dbReference type="Pfam" id="PF01514"/>
    </source>
</evidence>
<dbReference type="Proteomes" id="UP000609651">
    <property type="component" value="Unassembled WGS sequence"/>
</dbReference>
<reference evidence="5 6" key="1">
    <citation type="journal article" date="2020" name="Syst. Appl. Microbiol.">
        <title>Alienimonas chondri sp. nov., a novel planctomycete isolated from the biofilm of the red alga Chondrus crispus.</title>
        <authorList>
            <person name="Vitorino I."/>
            <person name="Albuquerque L."/>
            <person name="Wiegand S."/>
            <person name="Kallscheuer N."/>
            <person name="da Costa M.S."/>
            <person name="Lobo-da-Cunha A."/>
            <person name="Jogler C."/>
            <person name="Lage O.M."/>
        </authorList>
    </citation>
    <scope>NUCLEOTIDE SEQUENCE [LARGE SCALE GENOMIC DNA]</scope>
    <source>
        <strain evidence="5 6">LzC2</strain>
    </source>
</reference>
<comment type="subcellular location">
    <subcellularLocation>
        <location evidence="1">Membrane</location>
    </subcellularLocation>
</comment>
<keyword evidence="2" id="KW-0472">Membrane</keyword>
<evidence type="ECO:0000256" key="1">
    <source>
        <dbReference type="ARBA" id="ARBA00004370"/>
    </source>
</evidence>
<feature type="compositionally biased region" description="Polar residues" evidence="3">
    <location>
        <begin position="326"/>
        <end position="337"/>
    </location>
</feature>
<evidence type="ECO:0000313" key="5">
    <source>
        <dbReference type="EMBL" id="NNJ26996.1"/>
    </source>
</evidence>
<evidence type="ECO:0000313" key="6">
    <source>
        <dbReference type="Proteomes" id="UP000609651"/>
    </source>
</evidence>
<organism evidence="5 6">
    <name type="scientific">Alienimonas chondri</name>
    <dbReference type="NCBI Taxonomy" id="2681879"/>
    <lineage>
        <taxon>Bacteria</taxon>
        <taxon>Pseudomonadati</taxon>
        <taxon>Planctomycetota</taxon>
        <taxon>Planctomycetia</taxon>
        <taxon>Planctomycetales</taxon>
        <taxon>Planctomycetaceae</taxon>
        <taxon>Alienimonas</taxon>
    </lineage>
</organism>
<comment type="caution">
    <text evidence="5">The sequence shown here is derived from an EMBL/GenBank/DDBJ whole genome shotgun (WGS) entry which is preliminary data.</text>
</comment>
<name>A0ABX1VG34_9PLAN</name>
<proteinExistence type="predicted"/>
<dbReference type="EMBL" id="WTPX01000113">
    <property type="protein sequence ID" value="NNJ26996.1"/>
    <property type="molecule type" value="Genomic_DNA"/>
</dbReference>
<gene>
    <name evidence="5" type="ORF">LzC2_30930</name>
</gene>
<dbReference type="InterPro" id="IPR045851">
    <property type="entry name" value="AMP-bd_C_sf"/>
</dbReference>
<dbReference type="InterPro" id="IPR043427">
    <property type="entry name" value="YscJ/FliF"/>
</dbReference>